<dbReference type="InterPro" id="IPR023375">
    <property type="entry name" value="ADC_dom_sf"/>
</dbReference>
<evidence type="ECO:0000313" key="2">
    <source>
        <dbReference type="Proteomes" id="UP000254410"/>
    </source>
</evidence>
<dbReference type="Gene3D" id="2.40.400.10">
    <property type="entry name" value="Acetoacetate decarboxylase-like"/>
    <property type="match status" value="1"/>
</dbReference>
<organism evidence="1 2">
    <name type="scientific">Acinetobacter pittii</name>
    <name type="common">Acinetobacter genomosp. 3</name>
    <dbReference type="NCBI Taxonomy" id="48296"/>
    <lineage>
        <taxon>Bacteria</taxon>
        <taxon>Pseudomonadati</taxon>
        <taxon>Pseudomonadota</taxon>
        <taxon>Gammaproteobacteria</taxon>
        <taxon>Moraxellales</taxon>
        <taxon>Moraxellaceae</taxon>
        <taxon>Acinetobacter</taxon>
        <taxon>Acinetobacter calcoaceticus/baumannii complex</taxon>
    </lineage>
</organism>
<name>A0A3G6YK61_ACIPI</name>
<reference evidence="1 2" key="2">
    <citation type="submission" date="2018-12" db="EMBL/GenBank/DDBJ databases">
        <title>Molecular Epidemiology of Emerging Carbapenem-Resistance in Acinetobacter nosocomialis and Acinetobacter pittii in Taiwan, 2010-2014.</title>
        <authorList>
            <person name="Huang W.-C."/>
            <person name="Wang H.-Y."/>
            <person name="Lai J.-F."/>
            <person name="Lauderdale T.-L."/>
            <person name="Sytwu H.-K."/>
        </authorList>
    </citation>
    <scope>NUCLEOTIDE SEQUENCE [LARGE SCALE GENOMIC DNA]</scope>
    <source>
        <strain evidence="1 2">2014S06-099</strain>
    </source>
</reference>
<sequence length="312" mass="35582">MNTKQQFTEVEFGQQKVKVPKGGYYDRFRMSPDLDEVAQDPAVGNIDFFRHIPKKIVESRVGPVWAPNFYYRSANVQLLMLAPIKQIKAKLPADLTPLQPFPGYGLVAVTFFTYSVCDNDPYNEVSIAIVVRKPNARGSHIAELMKSMRQRHFYAHVLALPVDTEIARVRGVYGYQLPKWLTKIDVNINSKEVQADIFDVNGKLDLSLKTAVPTLKHVDSETHINRATMLHVVDGKWHQTEVESNILSFAQKLFPKNVQLEKNEGPLTTLLNELGASKILRLDVVEDAQVVLNLPIKLLLIFWRYDYRLPLI</sequence>
<proteinExistence type="predicted"/>
<dbReference type="SUPFAM" id="SSF160104">
    <property type="entry name" value="Acetoacetate decarboxylase-like"/>
    <property type="match status" value="1"/>
</dbReference>
<evidence type="ECO:0000313" key="1">
    <source>
        <dbReference type="EMBL" id="AZC00540.1"/>
    </source>
</evidence>
<reference evidence="1 2" key="1">
    <citation type="submission" date="2018-11" db="EMBL/GenBank/DDBJ databases">
        <authorList>
            <person name="Kuo S.-C."/>
            <person name="Chen F.-J."/>
            <person name="Liao Y.-C."/>
        </authorList>
    </citation>
    <scope>NUCLEOTIDE SEQUENCE [LARGE SCALE GENOMIC DNA]</scope>
    <source>
        <strain evidence="1 2">2014S06-099</strain>
    </source>
</reference>
<dbReference type="EMBL" id="CP033540">
    <property type="protein sequence ID" value="AZC00540.1"/>
    <property type="molecule type" value="Genomic_DNA"/>
</dbReference>
<accession>A0A3G6YK61</accession>
<dbReference type="AlphaFoldDB" id="A0A3G6YK61"/>
<gene>
    <name evidence="1" type="ORF">DKE52_009415</name>
</gene>
<protein>
    <submittedName>
        <fullName evidence="1">Acetoacetate decarboxylase</fullName>
    </submittedName>
</protein>
<dbReference type="Proteomes" id="UP000254410">
    <property type="component" value="Chromosome"/>
</dbReference>